<dbReference type="eggNOG" id="COG1109">
    <property type="taxonomic scope" value="Bacteria"/>
</dbReference>
<protein>
    <submittedName>
        <fullName evidence="1">Uncharacterized protein</fullName>
    </submittedName>
</protein>
<comment type="caution">
    <text evidence="1">The sequence shown here is derived from an EMBL/GenBank/DDBJ whole genome shotgun (WGS) entry which is preliminary data.</text>
</comment>
<sequence length="100" mass="11478">MRVGEEGARASWDGRTEKFKMVQYYKDKGMPLYGALQSLYEKYGYFEEYVQSIELDGIAGKAQIAKIMDAFRADYFNAFADAKAKLEELRAAANEHLLEF</sequence>
<dbReference type="AlphaFoldDB" id="E6MJ42"/>
<dbReference type="Proteomes" id="UP000004754">
    <property type="component" value="Unassembled WGS sequence"/>
</dbReference>
<proteinExistence type="predicted"/>
<dbReference type="HOGENOM" id="CLU_2303521_0_0_9"/>
<evidence type="ECO:0000313" key="2">
    <source>
        <dbReference type="Proteomes" id="UP000004754"/>
    </source>
</evidence>
<organism evidence="1 2">
    <name type="scientific">Pseudoramibacter alactolyticus ATCC 23263</name>
    <dbReference type="NCBI Taxonomy" id="887929"/>
    <lineage>
        <taxon>Bacteria</taxon>
        <taxon>Bacillati</taxon>
        <taxon>Bacillota</taxon>
        <taxon>Clostridia</taxon>
        <taxon>Eubacteriales</taxon>
        <taxon>Eubacteriaceae</taxon>
        <taxon>Pseudoramibacter</taxon>
    </lineage>
</organism>
<gene>
    <name evidence="1" type="ORF">HMP0721_2027</name>
</gene>
<dbReference type="EMBL" id="AEQN01000026">
    <property type="protein sequence ID" value="EFV00862.1"/>
    <property type="molecule type" value="Genomic_DNA"/>
</dbReference>
<name>E6MJ42_9FIRM</name>
<evidence type="ECO:0000313" key="1">
    <source>
        <dbReference type="EMBL" id="EFV00862.1"/>
    </source>
</evidence>
<dbReference type="STRING" id="887929.HMP0721_2027"/>
<reference evidence="1 2" key="1">
    <citation type="submission" date="2010-12" db="EMBL/GenBank/DDBJ databases">
        <authorList>
            <person name="Muzny D."/>
            <person name="Qin X."/>
            <person name="Deng J."/>
            <person name="Jiang H."/>
            <person name="Liu Y."/>
            <person name="Qu J."/>
            <person name="Song X.-Z."/>
            <person name="Zhang L."/>
            <person name="Thornton R."/>
            <person name="Coyle M."/>
            <person name="Francisco L."/>
            <person name="Jackson L."/>
            <person name="Javaid M."/>
            <person name="Korchina V."/>
            <person name="Kovar C."/>
            <person name="Mata R."/>
            <person name="Mathew T."/>
            <person name="Ngo R."/>
            <person name="Nguyen L."/>
            <person name="Nguyen N."/>
            <person name="Okwuonu G."/>
            <person name="Ongeri F."/>
            <person name="Pham C."/>
            <person name="Simmons D."/>
            <person name="Wilczek-Boney K."/>
            <person name="Hale W."/>
            <person name="Jakkamsetti A."/>
            <person name="Pham P."/>
            <person name="Ruth R."/>
            <person name="San Lucas F."/>
            <person name="Warren J."/>
            <person name="Zhang J."/>
            <person name="Zhao Z."/>
            <person name="Zhou C."/>
            <person name="Zhu D."/>
            <person name="Lee S."/>
            <person name="Bess C."/>
            <person name="Blankenburg K."/>
            <person name="Forbes L."/>
            <person name="Fu Q."/>
            <person name="Gubbala S."/>
            <person name="Hirani K."/>
            <person name="Jayaseelan J.C."/>
            <person name="Lara F."/>
            <person name="Munidasa M."/>
            <person name="Palculict T."/>
            <person name="Patil S."/>
            <person name="Pu L.-L."/>
            <person name="Saada N."/>
            <person name="Tang L."/>
            <person name="Weissenberger G."/>
            <person name="Zhu Y."/>
            <person name="Hemphill L."/>
            <person name="Shang Y."/>
            <person name="Youmans B."/>
            <person name="Ayvaz T."/>
            <person name="Ross M."/>
            <person name="Santibanez J."/>
            <person name="Aqrawi P."/>
            <person name="Gross S."/>
            <person name="Joshi V."/>
            <person name="Fowler G."/>
            <person name="Nazareth L."/>
            <person name="Reid J."/>
            <person name="Worley K."/>
            <person name="Petrosino J."/>
            <person name="Highlander S."/>
            <person name="Gibbs R."/>
        </authorList>
    </citation>
    <scope>NUCLEOTIDE SEQUENCE [LARGE SCALE GENOMIC DNA]</scope>
    <source>
        <strain evidence="1 2">ATCC 23263</strain>
    </source>
</reference>
<accession>E6MJ42</accession>
<keyword evidence="2" id="KW-1185">Reference proteome</keyword>